<evidence type="ECO:0000313" key="12">
    <source>
        <dbReference type="EMBL" id="KRT78855.1"/>
    </source>
</evidence>
<dbReference type="GO" id="GO:0008236">
    <property type="term" value="F:serine-type peptidase activity"/>
    <property type="evidence" value="ECO:0007669"/>
    <property type="project" value="UniProtKB-KW"/>
</dbReference>
<keyword evidence="6" id="KW-0720">Serine protease</keyword>
<comment type="catalytic activity">
    <reaction evidence="8">
        <text>Dipeptidase E catalyzes the hydrolysis of dipeptides Asp-|-Xaa. It does not act on peptides with N-terminal Glu, Asn or Gln, nor does it cleave isoaspartyl peptides.</text>
        <dbReference type="EC" id="3.4.13.21"/>
    </reaction>
</comment>
<comment type="function">
    <text evidence="9">Hydrolyzes dipeptides containing N-terminal aspartate residues.</text>
</comment>
<keyword evidence="13" id="KW-1185">Reference proteome</keyword>
<comment type="caution">
    <text evidence="12">The sequence shown here is derived from an EMBL/GenBank/DDBJ whole genome shotgun (WGS) entry which is preliminary data.</text>
</comment>
<evidence type="ECO:0000256" key="6">
    <source>
        <dbReference type="ARBA" id="ARBA00022825"/>
    </source>
</evidence>
<reference evidence="12 13" key="1">
    <citation type="submission" date="2015-09" db="EMBL/GenBank/DDBJ databases">
        <title>Draft genome of the scarab beetle Oryctes borbonicus.</title>
        <authorList>
            <person name="Meyer J.M."/>
            <person name="Markov G.V."/>
            <person name="Baskaran P."/>
            <person name="Herrmann M."/>
            <person name="Sommer R.J."/>
            <person name="Roedelsperger C."/>
        </authorList>
    </citation>
    <scope>NUCLEOTIDE SEQUENCE [LARGE SCALE GENOMIC DNA]</scope>
    <source>
        <strain evidence="12">OB123</strain>
        <tissue evidence="12">Whole animal</tissue>
    </source>
</reference>
<dbReference type="EMBL" id="LJIG01022762">
    <property type="protein sequence ID" value="KRT78855.1"/>
    <property type="molecule type" value="Genomic_DNA"/>
</dbReference>
<evidence type="ECO:0000256" key="8">
    <source>
        <dbReference type="ARBA" id="ARBA00050239"/>
    </source>
</evidence>
<dbReference type="GO" id="GO:0016805">
    <property type="term" value="F:dipeptidase activity"/>
    <property type="evidence" value="ECO:0007669"/>
    <property type="project" value="UniProtKB-KW"/>
</dbReference>
<dbReference type="NCBIfam" id="NF003642">
    <property type="entry name" value="PRK05282.1"/>
    <property type="match status" value="1"/>
</dbReference>
<dbReference type="OrthoDB" id="10052168at2759"/>
<dbReference type="CDD" id="cd03146">
    <property type="entry name" value="GAT1_Peptidase_E"/>
    <property type="match status" value="1"/>
</dbReference>
<dbReference type="AlphaFoldDB" id="A0A0T6AW81"/>
<dbReference type="Pfam" id="PF03575">
    <property type="entry name" value="Peptidase_S51"/>
    <property type="match status" value="1"/>
</dbReference>
<evidence type="ECO:0000256" key="7">
    <source>
        <dbReference type="ARBA" id="ARBA00022997"/>
    </source>
</evidence>
<dbReference type="InterPro" id="IPR029062">
    <property type="entry name" value="Class_I_gatase-like"/>
</dbReference>
<evidence type="ECO:0000256" key="5">
    <source>
        <dbReference type="ARBA" id="ARBA00022801"/>
    </source>
</evidence>
<dbReference type="PANTHER" id="PTHR20842">
    <property type="entry name" value="PROTEASE S51 ALPHA-ASPARTYL DIPEPTIDASE"/>
    <property type="match status" value="1"/>
</dbReference>
<gene>
    <name evidence="12" type="ORF">AMK59_6919</name>
</gene>
<dbReference type="InterPro" id="IPR005320">
    <property type="entry name" value="Peptidase_S51"/>
</dbReference>
<dbReference type="GO" id="GO:0006508">
    <property type="term" value="P:proteolysis"/>
    <property type="evidence" value="ECO:0007669"/>
    <property type="project" value="UniProtKB-KW"/>
</dbReference>
<organism evidence="12 13">
    <name type="scientific">Oryctes borbonicus</name>
    <dbReference type="NCBI Taxonomy" id="1629725"/>
    <lineage>
        <taxon>Eukaryota</taxon>
        <taxon>Metazoa</taxon>
        <taxon>Ecdysozoa</taxon>
        <taxon>Arthropoda</taxon>
        <taxon>Hexapoda</taxon>
        <taxon>Insecta</taxon>
        <taxon>Pterygota</taxon>
        <taxon>Neoptera</taxon>
        <taxon>Endopterygota</taxon>
        <taxon>Coleoptera</taxon>
        <taxon>Polyphaga</taxon>
        <taxon>Scarabaeiformia</taxon>
        <taxon>Scarabaeidae</taxon>
        <taxon>Dynastinae</taxon>
        <taxon>Oryctes</taxon>
    </lineage>
</organism>
<evidence type="ECO:0000256" key="10">
    <source>
        <dbReference type="ARBA" id="ARBA00066675"/>
    </source>
</evidence>
<dbReference type="GO" id="GO:0005737">
    <property type="term" value="C:cytoplasm"/>
    <property type="evidence" value="ECO:0007669"/>
    <property type="project" value="UniProtKB-SubCell"/>
</dbReference>
<keyword evidence="5" id="KW-0378">Hydrolase</keyword>
<evidence type="ECO:0000256" key="3">
    <source>
        <dbReference type="ARBA" id="ARBA00022490"/>
    </source>
</evidence>
<name>A0A0T6AW81_9SCAR</name>
<evidence type="ECO:0000256" key="2">
    <source>
        <dbReference type="ARBA" id="ARBA00006534"/>
    </source>
</evidence>
<protein>
    <recommendedName>
        <fullName evidence="10">dipeptidase E</fullName>
        <ecNumber evidence="10">3.4.13.21</ecNumber>
    </recommendedName>
    <alternativeName>
        <fullName evidence="11">Asp-specific dipeptidase</fullName>
    </alternativeName>
</protein>
<evidence type="ECO:0000256" key="9">
    <source>
        <dbReference type="ARBA" id="ARBA00058347"/>
    </source>
</evidence>
<keyword evidence="3" id="KW-0963">Cytoplasm</keyword>
<evidence type="ECO:0000256" key="11">
    <source>
        <dbReference type="ARBA" id="ARBA00075877"/>
    </source>
</evidence>
<dbReference type="EC" id="3.4.13.21" evidence="10"/>
<keyword evidence="7" id="KW-0224">Dipeptidase</keyword>
<dbReference type="SUPFAM" id="SSF52317">
    <property type="entry name" value="Class I glutamine amidotransferase-like"/>
    <property type="match status" value="1"/>
</dbReference>
<keyword evidence="4" id="KW-0645">Protease</keyword>
<evidence type="ECO:0000256" key="1">
    <source>
        <dbReference type="ARBA" id="ARBA00004496"/>
    </source>
</evidence>
<evidence type="ECO:0000256" key="4">
    <source>
        <dbReference type="ARBA" id="ARBA00022670"/>
    </source>
</evidence>
<comment type="subcellular location">
    <subcellularLocation>
        <location evidence="1">Cytoplasm</location>
    </subcellularLocation>
</comment>
<comment type="similarity">
    <text evidence="2">Belongs to the peptidase S51 family.</text>
</comment>
<dbReference type="FunFam" id="3.40.50.880:FF:000007">
    <property type="entry name" value="Peptidase E"/>
    <property type="match status" value="1"/>
</dbReference>
<dbReference type="PANTHER" id="PTHR20842:SF0">
    <property type="entry name" value="ALPHA-ASPARTYL DIPEPTIDASE"/>
    <property type="match status" value="1"/>
</dbReference>
<proteinExistence type="inferred from homology"/>
<accession>A0A0T6AW81</accession>
<dbReference type="Proteomes" id="UP000051574">
    <property type="component" value="Unassembled WGS sequence"/>
</dbReference>
<dbReference type="Gene3D" id="3.40.50.880">
    <property type="match status" value="1"/>
</dbReference>
<evidence type="ECO:0000313" key="13">
    <source>
        <dbReference type="Proteomes" id="UP000051574"/>
    </source>
</evidence>
<sequence length="253" mass="28389">MSGSCVRQLLLISSSKVHGYQYLEFVANDINVLLRKNNVSTILFIPYALKDYDSYLNTVQEPFAKIGYKVEGIHQSRDPINAVQKAEAIFIGGGNTFRLLKTLYDNELIDVIRKRVLNDGVPYLGSSAGTNVATRSIHTTNDMPITYPPTFDALKLVPFNINPHYVDPDPTSVHKGETRQERILQYLEMPHAGPVLGIREGSWLEIKGCKAMLRGVHMARLFVPGEEPKEYESGSDLSFLLDDKVCNCKNKNN</sequence>